<accession>A0ABS8HY76</accession>
<organism evidence="1 2">
    <name type="scientific">Pelosinus baikalensis</name>
    <dbReference type="NCBI Taxonomy" id="2892015"/>
    <lineage>
        <taxon>Bacteria</taxon>
        <taxon>Bacillati</taxon>
        <taxon>Bacillota</taxon>
        <taxon>Negativicutes</taxon>
        <taxon>Selenomonadales</taxon>
        <taxon>Sporomusaceae</taxon>
        <taxon>Pelosinus</taxon>
    </lineage>
</organism>
<proteinExistence type="predicted"/>
<reference evidence="1" key="1">
    <citation type="submission" date="2021-11" db="EMBL/GenBank/DDBJ databases">
        <title>Description of a new species Pelosinus isolated from the bottom sediments of Lake Baikal.</title>
        <authorList>
            <person name="Zakharyuk A."/>
        </authorList>
    </citation>
    <scope>NUCLEOTIDE SEQUENCE</scope>
    <source>
        <strain evidence="1">Bkl1</strain>
    </source>
</reference>
<dbReference type="EMBL" id="JAJHJB010000049">
    <property type="protein sequence ID" value="MCC5468123.1"/>
    <property type="molecule type" value="Genomic_DNA"/>
</dbReference>
<gene>
    <name evidence="1" type="ORF">LMF89_22565</name>
</gene>
<dbReference type="RefSeq" id="WP_229537016.1">
    <property type="nucleotide sequence ID" value="NZ_JAJHJB010000049.1"/>
</dbReference>
<name>A0ABS8HY76_9FIRM</name>
<comment type="caution">
    <text evidence="1">The sequence shown here is derived from an EMBL/GenBank/DDBJ whole genome shotgun (WGS) entry which is preliminary data.</text>
</comment>
<evidence type="ECO:0000313" key="2">
    <source>
        <dbReference type="Proteomes" id="UP001165492"/>
    </source>
</evidence>
<sequence>MKTVGDIMLIANKLPARYPTISIPVKIDDIGVGGGVTDRLKEIKRLDNPGLELFQ</sequence>
<keyword evidence="2" id="KW-1185">Reference proteome</keyword>
<dbReference type="Proteomes" id="UP001165492">
    <property type="component" value="Unassembled WGS sequence"/>
</dbReference>
<evidence type="ECO:0000313" key="1">
    <source>
        <dbReference type="EMBL" id="MCC5468123.1"/>
    </source>
</evidence>
<protein>
    <submittedName>
        <fullName evidence="1">Uncharacterized protein</fullName>
    </submittedName>
</protein>